<evidence type="ECO:0000256" key="3">
    <source>
        <dbReference type="ARBA" id="ARBA00005784"/>
    </source>
</evidence>
<keyword evidence="6" id="KW-0378">Hydrolase</keyword>
<dbReference type="AlphaFoldDB" id="A0ABD1TX99"/>
<dbReference type="PANTHER" id="PTHR21562:SF65">
    <property type="entry name" value="PECTIN ACETYLESTERASE"/>
    <property type="match status" value="1"/>
</dbReference>
<evidence type="ECO:0000256" key="6">
    <source>
        <dbReference type="RuleBase" id="RU363114"/>
    </source>
</evidence>
<evidence type="ECO:0000256" key="1">
    <source>
        <dbReference type="ARBA" id="ARBA00003534"/>
    </source>
</evidence>
<proteinExistence type="inferred from homology"/>
<comment type="caution">
    <text evidence="7">The sequence shown here is derived from an EMBL/GenBank/DDBJ whole genome shotgun (WGS) entry which is preliminary data.</text>
</comment>
<keyword evidence="4 6" id="KW-0134">Cell wall</keyword>
<protein>
    <recommendedName>
        <fullName evidence="6">Pectin acetylesterase</fullName>
        <ecNumber evidence="6">3.1.1.-</ecNumber>
    </recommendedName>
</protein>
<evidence type="ECO:0000313" key="8">
    <source>
        <dbReference type="Proteomes" id="UP001604336"/>
    </source>
</evidence>
<dbReference type="GO" id="GO:0016787">
    <property type="term" value="F:hydrolase activity"/>
    <property type="evidence" value="ECO:0007669"/>
    <property type="project" value="UniProtKB-KW"/>
</dbReference>
<reference evidence="8" key="1">
    <citation type="submission" date="2024-07" db="EMBL/GenBank/DDBJ databases">
        <title>Two chromosome-level genome assemblies of Korean endemic species Abeliophyllum distichum and Forsythia ovata (Oleaceae).</title>
        <authorList>
            <person name="Jang H."/>
        </authorList>
    </citation>
    <scope>NUCLEOTIDE SEQUENCE [LARGE SCALE GENOMIC DNA]</scope>
</reference>
<dbReference type="PANTHER" id="PTHR21562">
    <property type="entry name" value="NOTUM-RELATED"/>
    <property type="match status" value="1"/>
</dbReference>
<gene>
    <name evidence="7" type="ORF">Adt_13599</name>
</gene>
<evidence type="ECO:0000256" key="4">
    <source>
        <dbReference type="ARBA" id="ARBA00022512"/>
    </source>
</evidence>
<keyword evidence="6" id="KW-0964">Secreted</keyword>
<sequence length="101" mass="11895">MNPGLCLFPEYLVKDIETPLFLLNSLYDSWQIFERNFLKSLQEIGNSSCTGMFINSCYLHCYIYSNKRWNCSPEFGNKTMAQVVGDWYFDRNSSEKIDTYT</sequence>
<dbReference type="Pfam" id="PF03283">
    <property type="entry name" value="PAE"/>
    <property type="match status" value="1"/>
</dbReference>
<dbReference type="Proteomes" id="UP001604336">
    <property type="component" value="Unassembled WGS sequence"/>
</dbReference>
<dbReference type="InterPro" id="IPR004963">
    <property type="entry name" value="PAE/NOTUM"/>
</dbReference>
<comment type="function">
    <text evidence="1 6">Hydrolyzes acetyl esters in homogalacturonan regions of pectin. In type I primary cell wall, galacturonic acid residues of pectin can be acetylated at the O-2 and O-3 positions. Decreasing the degree of acetylation of pectin gels in vitro alters their physical properties.</text>
</comment>
<dbReference type="EC" id="3.1.1.-" evidence="6"/>
<keyword evidence="5 6" id="KW-0961">Cell wall biogenesis/degradation</keyword>
<name>A0ABD1TX99_9LAMI</name>
<evidence type="ECO:0000256" key="2">
    <source>
        <dbReference type="ARBA" id="ARBA00004191"/>
    </source>
</evidence>
<evidence type="ECO:0000256" key="5">
    <source>
        <dbReference type="ARBA" id="ARBA00023316"/>
    </source>
</evidence>
<comment type="similarity">
    <text evidence="3 6">Belongs to the pectinacetylesterase family.</text>
</comment>
<comment type="subcellular location">
    <subcellularLocation>
        <location evidence="2 6">Secreted</location>
        <location evidence="2 6">Cell wall</location>
    </subcellularLocation>
</comment>
<keyword evidence="8" id="KW-1185">Reference proteome</keyword>
<evidence type="ECO:0000313" key="7">
    <source>
        <dbReference type="EMBL" id="KAL2517352.1"/>
    </source>
</evidence>
<organism evidence="7 8">
    <name type="scientific">Abeliophyllum distichum</name>
    <dbReference type="NCBI Taxonomy" id="126358"/>
    <lineage>
        <taxon>Eukaryota</taxon>
        <taxon>Viridiplantae</taxon>
        <taxon>Streptophyta</taxon>
        <taxon>Embryophyta</taxon>
        <taxon>Tracheophyta</taxon>
        <taxon>Spermatophyta</taxon>
        <taxon>Magnoliopsida</taxon>
        <taxon>eudicotyledons</taxon>
        <taxon>Gunneridae</taxon>
        <taxon>Pentapetalae</taxon>
        <taxon>asterids</taxon>
        <taxon>lamiids</taxon>
        <taxon>Lamiales</taxon>
        <taxon>Oleaceae</taxon>
        <taxon>Forsythieae</taxon>
        <taxon>Abeliophyllum</taxon>
    </lineage>
</organism>
<accession>A0ABD1TX99</accession>
<dbReference type="GO" id="GO:0071555">
    <property type="term" value="P:cell wall organization"/>
    <property type="evidence" value="ECO:0007669"/>
    <property type="project" value="UniProtKB-KW"/>
</dbReference>
<dbReference type="EMBL" id="JBFOLK010000004">
    <property type="protein sequence ID" value="KAL2517352.1"/>
    <property type="molecule type" value="Genomic_DNA"/>
</dbReference>